<protein>
    <submittedName>
        <fullName evidence="1">Uncharacterized protein</fullName>
    </submittedName>
</protein>
<gene>
    <name evidence="1" type="ORF">JJQ60_00455</name>
</gene>
<reference evidence="1" key="1">
    <citation type="submission" date="2021-01" db="EMBL/GenBank/DDBJ databases">
        <authorList>
            <person name="Zhong Y.L."/>
        </authorList>
    </citation>
    <scope>NUCLEOTIDE SEQUENCE</scope>
    <source>
        <strain evidence="1">KCTC 23302</strain>
    </source>
</reference>
<evidence type="ECO:0000313" key="1">
    <source>
        <dbReference type="EMBL" id="MBL0681974.1"/>
    </source>
</evidence>
<dbReference type="RefSeq" id="WP_201915975.1">
    <property type="nucleotide sequence ID" value="NZ_BAABAX010000001.1"/>
</dbReference>
<organism evidence="1 2">
    <name type="scientific">Aquimarina mytili</name>
    <dbReference type="NCBI Taxonomy" id="874423"/>
    <lineage>
        <taxon>Bacteria</taxon>
        <taxon>Pseudomonadati</taxon>
        <taxon>Bacteroidota</taxon>
        <taxon>Flavobacteriia</taxon>
        <taxon>Flavobacteriales</taxon>
        <taxon>Flavobacteriaceae</taxon>
        <taxon>Aquimarina</taxon>
    </lineage>
</organism>
<dbReference type="EMBL" id="JAERQJ010000001">
    <property type="protein sequence ID" value="MBL0681974.1"/>
    <property type="molecule type" value="Genomic_DNA"/>
</dbReference>
<dbReference type="AlphaFoldDB" id="A0A936ZLP8"/>
<name>A0A936ZLP8_9FLAO</name>
<proteinExistence type="predicted"/>
<accession>A0A936ZLP8</accession>
<sequence>MGKIGKIWFLIVFVLFLAFLAIAIQTFRPVRNVQPDDVLKITGRVIDIKEAPGFDIVLTLENDEHYYYINRGLQHNLTVAQLGTDILNKRVTLYAIKRWTIFTPDSNMGHISKLMIKDRVIYNEINNDEHEKTIQ</sequence>
<dbReference type="Proteomes" id="UP000651057">
    <property type="component" value="Unassembled WGS sequence"/>
</dbReference>
<comment type="caution">
    <text evidence="1">The sequence shown here is derived from an EMBL/GenBank/DDBJ whole genome shotgun (WGS) entry which is preliminary data.</text>
</comment>
<keyword evidence="2" id="KW-1185">Reference proteome</keyword>
<evidence type="ECO:0000313" key="2">
    <source>
        <dbReference type="Proteomes" id="UP000651057"/>
    </source>
</evidence>